<reference evidence="2" key="1">
    <citation type="submission" date="2020-02" db="EMBL/GenBank/DDBJ databases">
        <authorList>
            <person name="Meier V. D."/>
        </authorList>
    </citation>
    <scope>NUCLEOTIDE SEQUENCE</scope>
    <source>
        <strain evidence="2">AVDCRST_MAG59</strain>
    </source>
</reference>
<feature type="non-terminal residue" evidence="2">
    <location>
        <position position="1"/>
    </location>
</feature>
<dbReference type="AlphaFoldDB" id="A0A6J4VWV3"/>
<dbReference type="EMBL" id="CADCWF010000377">
    <property type="protein sequence ID" value="CAA9585290.1"/>
    <property type="molecule type" value="Genomic_DNA"/>
</dbReference>
<feature type="compositionally biased region" description="Basic and acidic residues" evidence="1">
    <location>
        <begin position="9"/>
        <end position="20"/>
    </location>
</feature>
<sequence length="66" mass="7329">GGSRLWGHRSPDPRALPDRCQRRRRRGRGARFYRANQRPEGISGSGGAARERSRTVASGRSQLQGV</sequence>
<feature type="region of interest" description="Disordered" evidence="1">
    <location>
        <begin position="1"/>
        <end position="66"/>
    </location>
</feature>
<name>A0A6J4VWV3_9BACT</name>
<accession>A0A6J4VWV3</accession>
<feature type="compositionally biased region" description="Polar residues" evidence="1">
    <location>
        <begin position="55"/>
        <end position="66"/>
    </location>
</feature>
<proteinExistence type="predicted"/>
<feature type="compositionally biased region" description="Basic residues" evidence="1">
    <location>
        <begin position="21"/>
        <end position="31"/>
    </location>
</feature>
<gene>
    <name evidence="2" type="ORF">AVDCRST_MAG59-5405</name>
</gene>
<evidence type="ECO:0000256" key="1">
    <source>
        <dbReference type="SAM" id="MobiDB-lite"/>
    </source>
</evidence>
<protein>
    <submittedName>
        <fullName evidence="2">Uncharacterized protein</fullName>
    </submittedName>
</protein>
<organism evidence="2">
    <name type="scientific">uncultured Thermomicrobiales bacterium</name>
    <dbReference type="NCBI Taxonomy" id="1645740"/>
    <lineage>
        <taxon>Bacteria</taxon>
        <taxon>Pseudomonadati</taxon>
        <taxon>Thermomicrobiota</taxon>
        <taxon>Thermomicrobia</taxon>
        <taxon>Thermomicrobiales</taxon>
        <taxon>environmental samples</taxon>
    </lineage>
</organism>
<feature type="non-terminal residue" evidence="2">
    <location>
        <position position="66"/>
    </location>
</feature>
<evidence type="ECO:0000313" key="2">
    <source>
        <dbReference type="EMBL" id="CAA9585290.1"/>
    </source>
</evidence>